<comment type="caution">
    <text evidence="1">The sequence shown here is derived from an EMBL/GenBank/DDBJ whole genome shotgun (WGS) entry which is preliminary data.</text>
</comment>
<dbReference type="EMBL" id="VRZA01000003">
    <property type="protein sequence ID" value="TXS94129.1"/>
    <property type="molecule type" value="Genomic_DNA"/>
</dbReference>
<proteinExistence type="predicted"/>
<evidence type="ECO:0000313" key="2">
    <source>
        <dbReference type="Proteomes" id="UP000321039"/>
    </source>
</evidence>
<organism evidence="1 2">
    <name type="scientific">Parahaliea maris</name>
    <dbReference type="NCBI Taxonomy" id="2716870"/>
    <lineage>
        <taxon>Bacteria</taxon>
        <taxon>Pseudomonadati</taxon>
        <taxon>Pseudomonadota</taxon>
        <taxon>Gammaproteobacteria</taxon>
        <taxon>Cellvibrionales</taxon>
        <taxon>Halieaceae</taxon>
        <taxon>Parahaliea</taxon>
    </lineage>
</organism>
<dbReference type="AlphaFoldDB" id="A0A5C9A238"/>
<dbReference type="Pfam" id="PF11927">
    <property type="entry name" value="HODM_asu-like"/>
    <property type="match status" value="1"/>
</dbReference>
<dbReference type="RefSeq" id="WP_148068471.1">
    <property type="nucleotide sequence ID" value="NZ_VRZA01000003.1"/>
</dbReference>
<sequence>MLFPPMKFDHRRPRHLPHLDHTDILLMGLSPLGSNGWIEPDGEAGRYHLNKLAQRRRYGDRVYNALPESLPAQRELAECLLPYLLREHGDCYRREGARLYCLPGGFRAPVTSAEPLWTASLWVADDLVIMEPRGDTHCLTAASLCAASHWRLEDKIGGTLGDIHAVIPGFNATLLPRVERFFRHLRVEHPVVRFNWSLQRGGRLNQRNDDAAQAADAELYYRVERQSLRRLPDTGAVIFTIRVYLHPLLQLQAMGPALPKLFQAIESNPLVLQQYKGFDRLEGALQPYRALARGAAQ</sequence>
<evidence type="ECO:0000313" key="1">
    <source>
        <dbReference type="EMBL" id="TXS94129.1"/>
    </source>
</evidence>
<gene>
    <name evidence="1" type="ORF">FV139_11025</name>
</gene>
<dbReference type="InterPro" id="IPR021848">
    <property type="entry name" value="HODM_asu-like"/>
</dbReference>
<keyword evidence="2" id="KW-1185">Reference proteome</keyword>
<dbReference type="Proteomes" id="UP000321039">
    <property type="component" value="Unassembled WGS sequence"/>
</dbReference>
<name>A0A5C9A238_9GAMM</name>
<reference evidence="1 2" key="1">
    <citation type="submission" date="2019-08" db="EMBL/GenBank/DDBJ databases">
        <title>Parahaliea maris sp. nov., isolated from the surface seawater.</title>
        <authorList>
            <person name="Liu Y."/>
        </authorList>
    </citation>
    <scope>NUCLEOTIDE SEQUENCE [LARGE SCALE GENOMIC DNA]</scope>
    <source>
        <strain evidence="1 2">HSLHS9</strain>
    </source>
</reference>
<accession>A0A5C9A238</accession>
<protein>
    <submittedName>
        <fullName evidence="1">DUF3445 domain-containing protein</fullName>
    </submittedName>
</protein>